<proteinExistence type="predicted"/>
<keyword evidence="2" id="KW-0812">Transmembrane</keyword>
<dbReference type="OrthoDB" id="6754758at2759"/>
<keyword evidence="4" id="KW-1185">Reference proteome</keyword>
<evidence type="ECO:0000313" key="4">
    <source>
        <dbReference type="Proteomes" id="UP000291343"/>
    </source>
</evidence>
<sequence length="146" mass="14797">MAQVQTASEVEISTPFYDGPDVKIIETVSGPAVLGICLASSLFLVTIGLTYLCYRRREAAATKLIGGGGVPETRLSGGGGAPVVFYHSRKPTAVRSPAGSGGYYLKKSPSPSATPLGGSGANSPTDSTAAGKNTKSATNSPSTEET</sequence>
<organism evidence="3 4">
    <name type="scientific">Laodelphax striatellus</name>
    <name type="common">Small brown planthopper</name>
    <name type="synonym">Delphax striatella</name>
    <dbReference type="NCBI Taxonomy" id="195883"/>
    <lineage>
        <taxon>Eukaryota</taxon>
        <taxon>Metazoa</taxon>
        <taxon>Ecdysozoa</taxon>
        <taxon>Arthropoda</taxon>
        <taxon>Hexapoda</taxon>
        <taxon>Insecta</taxon>
        <taxon>Pterygota</taxon>
        <taxon>Neoptera</taxon>
        <taxon>Paraneoptera</taxon>
        <taxon>Hemiptera</taxon>
        <taxon>Auchenorrhyncha</taxon>
        <taxon>Fulgoroidea</taxon>
        <taxon>Delphacidae</taxon>
        <taxon>Criomorphinae</taxon>
        <taxon>Laodelphax</taxon>
    </lineage>
</organism>
<accession>A0A482WVW9</accession>
<dbReference type="InParanoid" id="A0A482WVW9"/>
<gene>
    <name evidence="3" type="ORF">LSTR_LSTR005351</name>
</gene>
<dbReference type="EMBL" id="QKKF02024294">
    <property type="protein sequence ID" value="RZF37476.1"/>
    <property type="molecule type" value="Genomic_DNA"/>
</dbReference>
<protein>
    <submittedName>
        <fullName evidence="3">Uncharacterized protein</fullName>
    </submittedName>
</protein>
<keyword evidence="2" id="KW-1133">Transmembrane helix</keyword>
<comment type="caution">
    <text evidence="3">The sequence shown here is derived from an EMBL/GenBank/DDBJ whole genome shotgun (WGS) entry which is preliminary data.</text>
</comment>
<dbReference type="Proteomes" id="UP000291343">
    <property type="component" value="Unassembled WGS sequence"/>
</dbReference>
<keyword evidence="2" id="KW-0472">Membrane</keyword>
<dbReference type="STRING" id="195883.A0A482WVW9"/>
<evidence type="ECO:0000313" key="3">
    <source>
        <dbReference type="EMBL" id="RZF37476.1"/>
    </source>
</evidence>
<reference evidence="3 4" key="1">
    <citation type="journal article" date="2017" name="Gigascience">
        <title>Genome sequence of the small brown planthopper, Laodelphax striatellus.</title>
        <authorList>
            <person name="Zhu J."/>
            <person name="Jiang F."/>
            <person name="Wang X."/>
            <person name="Yang P."/>
            <person name="Bao Y."/>
            <person name="Zhao W."/>
            <person name="Wang W."/>
            <person name="Lu H."/>
            <person name="Wang Q."/>
            <person name="Cui N."/>
            <person name="Li J."/>
            <person name="Chen X."/>
            <person name="Luo L."/>
            <person name="Yu J."/>
            <person name="Kang L."/>
            <person name="Cui F."/>
        </authorList>
    </citation>
    <scope>NUCLEOTIDE SEQUENCE [LARGE SCALE GENOMIC DNA]</scope>
    <source>
        <strain evidence="3">Lst14</strain>
    </source>
</reference>
<feature type="transmembrane region" description="Helical" evidence="2">
    <location>
        <begin position="32"/>
        <end position="54"/>
    </location>
</feature>
<feature type="non-terminal residue" evidence="3">
    <location>
        <position position="146"/>
    </location>
</feature>
<feature type="region of interest" description="Disordered" evidence="1">
    <location>
        <begin position="93"/>
        <end position="146"/>
    </location>
</feature>
<dbReference type="AlphaFoldDB" id="A0A482WVW9"/>
<feature type="compositionally biased region" description="Polar residues" evidence="1">
    <location>
        <begin position="121"/>
        <end position="146"/>
    </location>
</feature>
<name>A0A482WVW9_LAOST</name>
<evidence type="ECO:0000256" key="2">
    <source>
        <dbReference type="SAM" id="Phobius"/>
    </source>
</evidence>
<evidence type="ECO:0000256" key="1">
    <source>
        <dbReference type="SAM" id="MobiDB-lite"/>
    </source>
</evidence>